<evidence type="ECO:0000256" key="2">
    <source>
        <dbReference type="PROSITE-ProRule" id="PRU00335"/>
    </source>
</evidence>
<dbReference type="AlphaFoldDB" id="A0A9D1TNH0"/>
<feature type="DNA-binding region" description="H-T-H motif" evidence="2">
    <location>
        <begin position="31"/>
        <end position="50"/>
    </location>
</feature>
<evidence type="ECO:0000313" key="4">
    <source>
        <dbReference type="EMBL" id="HIV98415.1"/>
    </source>
</evidence>
<dbReference type="GO" id="GO:0003677">
    <property type="term" value="F:DNA binding"/>
    <property type="evidence" value="ECO:0007669"/>
    <property type="project" value="UniProtKB-UniRule"/>
</dbReference>
<dbReference type="PROSITE" id="PS50977">
    <property type="entry name" value="HTH_TETR_2"/>
    <property type="match status" value="1"/>
</dbReference>
<feature type="domain" description="HTH tetR-type" evidence="3">
    <location>
        <begin position="8"/>
        <end position="68"/>
    </location>
</feature>
<dbReference type="SUPFAM" id="SSF46689">
    <property type="entry name" value="Homeodomain-like"/>
    <property type="match status" value="1"/>
</dbReference>
<dbReference type="InterPro" id="IPR036271">
    <property type="entry name" value="Tet_transcr_reg_TetR-rel_C_sf"/>
</dbReference>
<name>A0A9D1TNH0_9SPIO</name>
<dbReference type="InterPro" id="IPR009057">
    <property type="entry name" value="Homeodomain-like_sf"/>
</dbReference>
<evidence type="ECO:0000256" key="1">
    <source>
        <dbReference type="ARBA" id="ARBA00023125"/>
    </source>
</evidence>
<reference evidence="4" key="1">
    <citation type="journal article" date="2021" name="PeerJ">
        <title>Extensive microbial diversity within the chicken gut microbiome revealed by metagenomics and culture.</title>
        <authorList>
            <person name="Gilroy R."/>
            <person name="Ravi A."/>
            <person name="Getino M."/>
            <person name="Pursley I."/>
            <person name="Horton D.L."/>
            <person name="Alikhan N.F."/>
            <person name="Baker D."/>
            <person name="Gharbi K."/>
            <person name="Hall N."/>
            <person name="Watson M."/>
            <person name="Adriaenssens E.M."/>
            <person name="Foster-Nyarko E."/>
            <person name="Jarju S."/>
            <person name="Secka A."/>
            <person name="Antonio M."/>
            <person name="Oren A."/>
            <person name="Chaudhuri R.R."/>
            <person name="La Ragione R."/>
            <person name="Hildebrand F."/>
            <person name="Pallen M.J."/>
        </authorList>
    </citation>
    <scope>NUCLEOTIDE SEQUENCE</scope>
    <source>
        <strain evidence="4">Gambia11-129</strain>
    </source>
</reference>
<protein>
    <submittedName>
        <fullName evidence="4">TetR/AcrR family transcriptional regulator</fullName>
    </submittedName>
</protein>
<dbReference type="PANTHER" id="PTHR43479:SF11">
    <property type="entry name" value="ACREF_ENVCD OPERON REPRESSOR-RELATED"/>
    <property type="match status" value="1"/>
</dbReference>
<evidence type="ECO:0000313" key="5">
    <source>
        <dbReference type="Proteomes" id="UP000823936"/>
    </source>
</evidence>
<accession>A0A9D1TNH0</accession>
<dbReference type="InterPro" id="IPR050624">
    <property type="entry name" value="HTH-type_Tx_Regulator"/>
</dbReference>
<dbReference type="Proteomes" id="UP000823936">
    <property type="component" value="Unassembled WGS sequence"/>
</dbReference>
<comment type="caution">
    <text evidence="4">The sequence shown here is derived from an EMBL/GenBank/DDBJ whole genome shotgun (WGS) entry which is preliminary data.</text>
</comment>
<dbReference type="Gene3D" id="1.10.357.10">
    <property type="entry name" value="Tetracycline Repressor, domain 2"/>
    <property type="match status" value="1"/>
</dbReference>
<organism evidence="4 5">
    <name type="scientific">Candidatus Ornithospirochaeta avicola</name>
    <dbReference type="NCBI Taxonomy" id="2840896"/>
    <lineage>
        <taxon>Bacteria</taxon>
        <taxon>Pseudomonadati</taxon>
        <taxon>Spirochaetota</taxon>
        <taxon>Spirochaetia</taxon>
        <taxon>Spirochaetales</taxon>
        <taxon>Spirochaetaceae</taxon>
        <taxon>Spirochaetaceae incertae sedis</taxon>
        <taxon>Candidatus Ornithospirochaeta</taxon>
    </lineage>
</organism>
<dbReference type="SUPFAM" id="SSF48498">
    <property type="entry name" value="Tetracyclin repressor-like, C-terminal domain"/>
    <property type="match status" value="1"/>
</dbReference>
<reference evidence="4" key="2">
    <citation type="submission" date="2021-04" db="EMBL/GenBank/DDBJ databases">
        <authorList>
            <person name="Gilroy R."/>
        </authorList>
    </citation>
    <scope>NUCLEOTIDE SEQUENCE</scope>
    <source>
        <strain evidence="4">Gambia11-129</strain>
    </source>
</reference>
<dbReference type="InterPro" id="IPR001647">
    <property type="entry name" value="HTH_TetR"/>
</dbReference>
<dbReference type="PRINTS" id="PR00455">
    <property type="entry name" value="HTHTETR"/>
</dbReference>
<sequence length="198" mass="23208">MPKKIDHEERKEKILKTALEVFSEVGYRDANLSLIAERCSLSRPTIYQYFKDKDEIYYYAVKLVTGHLFLELSEMAFDLSLGDEIDRLIKIAVRIVDYAISAESELTKLMEVMLQQKEFNKDFSQIIYKRTAKLSILFRRLLSHAKHENVVKPDLDVDMSANHLFSLLESFCFQIAFFKNFNRQETVSLLSSYLNSLR</sequence>
<proteinExistence type="predicted"/>
<keyword evidence="1 2" id="KW-0238">DNA-binding</keyword>
<dbReference type="EMBL" id="DXHU01000006">
    <property type="protein sequence ID" value="HIV98415.1"/>
    <property type="molecule type" value="Genomic_DNA"/>
</dbReference>
<evidence type="ECO:0000259" key="3">
    <source>
        <dbReference type="PROSITE" id="PS50977"/>
    </source>
</evidence>
<dbReference type="PANTHER" id="PTHR43479">
    <property type="entry name" value="ACREF/ENVCD OPERON REPRESSOR-RELATED"/>
    <property type="match status" value="1"/>
</dbReference>
<dbReference type="Pfam" id="PF00440">
    <property type="entry name" value="TetR_N"/>
    <property type="match status" value="1"/>
</dbReference>
<gene>
    <name evidence="4" type="ORF">IAB12_01380</name>
</gene>